<feature type="compositionally biased region" description="Acidic residues" evidence="1">
    <location>
        <begin position="28"/>
        <end position="59"/>
    </location>
</feature>
<organism evidence="2 3">
    <name type="scientific">Saprolegnia diclina (strain VS20)</name>
    <dbReference type="NCBI Taxonomy" id="1156394"/>
    <lineage>
        <taxon>Eukaryota</taxon>
        <taxon>Sar</taxon>
        <taxon>Stramenopiles</taxon>
        <taxon>Oomycota</taxon>
        <taxon>Saprolegniomycetes</taxon>
        <taxon>Saprolegniales</taxon>
        <taxon>Saprolegniaceae</taxon>
        <taxon>Saprolegnia</taxon>
    </lineage>
</organism>
<dbReference type="EMBL" id="JH767141">
    <property type="protein sequence ID" value="EQC38424.1"/>
    <property type="molecule type" value="Genomic_DNA"/>
</dbReference>
<dbReference type="GeneID" id="19944860"/>
<feature type="compositionally biased region" description="Basic and acidic residues" evidence="1">
    <location>
        <begin position="60"/>
        <end position="74"/>
    </location>
</feature>
<dbReference type="VEuPathDB" id="FungiDB:SDRG_04133"/>
<dbReference type="OrthoDB" id="79908at2759"/>
<feature type="region of interest" description="Disordered" evidence="1">
    <location>
        <begin position="101"/>
        <end position="156"/>
    </location>
</feature>
<gene>
    <name evidence="2" type="ORF">SDRG_04133</name>
</gene>
<protein>
    <submittedName>
        <fullName evidence="2">Uncharacterized protein</fullName>
    </submittedName>
</protein>
<sequence>MSSTGDDASDRSDDASDETGSVASSSDYDSEDEDSAEDSDDNSSDDGDASSEENDDEEDNQAKEVAEQKAKAVQDDVASILKMASSMDKICRRLQFKYGSNRKIALEPDPANDEVKDEVPEALTPPKPTDVLPQAEPPRKVMSDAATDSNDLELPPKSVVTMDAGTEPAAPVTLTAINTEHLMRNIEVQGKPKPVVPHIEKDCQLQLALSTEPSLHLQEYMHPPPLLELPKRLRPFLATSATPLRALSSIHVPKLPSPPPRQDDAGDLSVPPDLSEITVGHSAPIQRTQTSKHDSRQEPSTDTTGRTDFGGQVDSPRRVVSDAATDSSDLEPIVTKAHFATAAPEVTKQLVDRGVATSKPAPLQKSVLHQDRPPLCICSPSATQASTQHHLGRPSL</sequence>
<keyword evidence="3" id="KW-1185">Reference proteome</keyword>
<dbReference type="RefSeq" id="XP_008608016.1">
    <property type="nucleotide sequence ID" value="XM_008609794.1"/>
</dbReference>
<dbReference type="OMA" id="KMASSMD"/>
<name>T0QK90_SAPDV</name>
<feature type="region of interest" description="Disordered" evidence="1">
    <location>
        <begin position="1"/>
        <end position="74"/>
    </location>
</feature>
<feature type="region of interest" description="Disordered" evidence="1">
    <location>
        <begin position="249"/>
        <end position="327"/>
    </location>
</feature>
<reference evidence="2 3" key="1">
    <citation type="submission" date="2012-04" db="EMBL/GenBank/DDBJ databases">
        <title>The Genome Sequence of Saprolegnia declina VS20.</title>
        <authorList>
            <consortium name="The Broad Institute Genome Sequencing Platform"/>
            <person name="Russ C."/>
            <person name="Nusbaum C."/>
            <person name="Tyler B."/>
            <person name="van West P."/>
            <person name="Dieguez-Uribeondo J."/>
            <person name="de Bruijn I."/>
            <person name="Tripathy S."/>
            <person name="Jiang R."/>
            <person name="Young S.K."/>
            <person name="Zeng Q."/>
            <person name="Gargeya S."/>
            <person name="Fitzgerald M."/>
            <person name="Haas B."/>
            <person name="Abouelleil A."/>
            <person name="Alvarado L."/>
            <person name="Arachchi H.M."/>
            <person name="Berlin A."/>
            <person name="Chapman S.B."/>
            <person name="Goldberg J."/>
            <person name="Griggs A."/>
            <person name="Gujja S."/>
            <person name="Hansen M."/>
            <person name="Howarth C."/>
            <person name="Imamovic A."/>
            <person name="Larimer J."/>
            <person name="McCowen C."/>
            <person name="Montmayeur A."/>
            <person name="Murphy C."/>
            <person name="Neiman D."/>
            <person name="Pearson M."/>
            <person name="Priest M."/>
            <person name="Roberts A."/>
            <person name="Saif S."/>
            <person name="Shea T."/>
            <person name="Sisk P."/>
            <person name="Sykes S."/>
            <person name="Wortman J."/>
            <person name="Nusbaum C."/>
            <person name="Birren B."/>
        </authorList>
    </citation>
    <scope>NUCLEOTIDE SEQUENCE [LARGE SCALE GENOMIC DNA]</scope>
    <source>
        <strain evidence="2 3">VS20</strain>
    </source>
</reference>
<dbReference type="AlphaFoldDB" id="T0QK90"/>
<evidence type="ECO:0000313" key="2">
    <source>
        <dbReference type="EMBL" id="EQC38424.1"/>
    </source>
</evidence>
<dbReference type="InParanoid" id="T0QK90"/>
<proteinExistence type="predicted"/>
<evidence type="ECO:0000313" key="3">
    <source>
        <dbReference type="Proteomes" id="UP000030762"/>
    </source>
</evidence>
<evidence type="ECO:0000256" key="1">
    <source>
        <dbReference type="SAM" id="MobiDB-lite"/>
    </source>
</evidence>
<accession>T0QK90</accession>
<dbReference type="Proteomes" id="UP000030762">
    <property type="component" value="Unassembled WGS sequence"/>
</dbReference>